<evidence type="ECO:0000256" key="4">
    <source>
        <dbReference type="ARBA" id="ARBA00023224"/>
    </source>
</evidence>
<dbReference type="InterPro" id="IPR027417">
    <property type="entry name" value="P-loop_NTPase"/>
</dbReference>
<dbReference type="InterPro" id="IPR011025">
    <property type="entry name" value="GproteinA_insert"/>
</dbReference>
<comment type="caution">
    <text evidence="8">The sequence shown here is derived from an EMBL/GenBank/DDBJ whole genome shotgun (WGS) entry which is preliminary data.</text>
</comment>
<dbReference type="GO" id="GO:0007188">
    <property type="term" value="P:adenylate cyclase-modulating G protein-coupled receptor signaling pathway"/>
    <property type="evidence" value="ECO:0007669"/>
    <property type="project" value="TreeGrafter"/>
</dbReference>
<dbReference type="PANTHER" id="PTHR10218">
    <property type="entry name" value="GTP-BINDING PROTEIN ALPHA SUBUNIT"/>
    <property type="match status" value="1"/>
</dbReference>
<feature type="binding site" evidence="5">
    <location>
        <begin position="537"/>
        <end position="545"/>
    </location>
    <ligand>
        <name>GTP</name>
        <dbReference type="ChEBI" id="CHEBI:37565"/>
    </ligand>
</feature>
<feature type="binding site" evidence="6">
    <location>
        <position position="397"/>
    </location>
    <ligand>
        <name>Mg(2+)</name>
        <dbReference type="ChEBI" id="CHEBI:18420"/>
    </ligand>
</feature>
<feature type="compositionally biased region" description="Acidic residues" evidence="7">
    <location>
        <begin position="121"/>
        <end position="131"/>
    </location>
</feature>
<evidence type="ECO:0000313" key="8">
    <source>
        <dbReference type="EMBL" id="CAH1430063.1"/>
    </source>
</evidence>
<gene>
    <name evidence="8" type="ORF">LVIROSA_LOCUS16874</name>
</gene>
<evidence type="ECO:0000256" key="1">
    <source>
        <dbReference type="ARBA" id="ARBA00022723"/>
    </source>
</evidence>
<dbReference type="GO" id="GO:0001664">
    <property type="term" value="F:G protein-coupled receptor binding"/>
    <property type="evidence" value="ECO:0007669"/>
    <property type="project" value="TreeGrafter"/>
</dbReference>
<dbReference type="PRINTS" id="PR00318">
    <property type="entry name" value="GPROTEINA"/>
</dbReference>
<dbReference type="GO" id="GO:0005737">
    <property type="term" value="C:cytoplasm"/>
    <property type="evidence" value="ECO:0007669"/>
    <property type="project" value="TreeGrafter"/>
</dbReference>
<dbReference type="SUPFAM" id="SSF52540">
    <property type="entry name" value="P-loop containing nucleoside triphosphate hydrolases"/>
    <property type="match status" value="1"/>
</dbReference>
<keyword evidence="3 5" id="KW-0342">GTP-binding</keyword>
<dbReference type="FunFam" id="3.40.50.300:FF:000692">
    <property type="entry name" value="Guanine nucleotide-binding protein subunit alpha"/>
    <property type="match status" value="1"/>
</dbReference>
<keyword evidence="2 5" id="KW-0547">Nucleotide-binding</keyword>
<dbReference type="GO" id="GO:0046872">
    <property type="term" value="F:metal ion binding"/>
    <property type="evidence" value="ECO:0007669"/>
    <property type="project" value="UniProtKB-KW"/>
</dbReference>
<keyword evidence="4" id="KW-0807">Transducer</keyword>
<dbReference type="PANTHER" id="PTHR10218:SF317">
    <property type="entry name" value="EXTRA-LARGE GUANINE NUCLEOTIDE-BINDING PROTEIN 3-LIKE"/>
    <property type="match status" value="1"/>
</dbReference>
<proteinExistence type="predicted"/>
<evidence type="ECO:0000256" key="3">
    <source>
        <dbReference type="ARBA" id="ARBA00023134"/>
    </source>
</evidence>
<feature type="binding site" evidence="6">
    <location>
        <position position="545"/>
    </location>
    <ligand>
        <name>Mg(2+)</name>
        <dbReference type="ChEBI" id="CHEBI:18420"/>
    </ligand>
</feature>
<evidence type="ECO:0000256" key="7">
    <source>
        <dbReference type="SAM" id="MobiDB-lite"/>
    </source>
</evidence>
<dbReference type="Proteomes" id="UP001157418">
    <property type="component" value="Unassembled WGS sequence"/>
</dbReference>
<dbReference type="GO" id="GO:0031683">
    <property type="term" value="F:G-protein beta/gamma-subunit complex binding"/>
    <property type="evidence" value="ECO:0007669"/>
    <property type="project" value="InterPro"/>
</dbReference>
<keyword evidence="9" id="KW-1185">Reference proteome</keyword>
<protein>
    <recommendedName>
        <fullName evidence="10">Extra-large guanine nucleotide-binding protein 3</fullName>
    </recommendedName>
</protein>
<evidence type="ECO:0000256" key="6">
    <source>
        <dbReference type="PIRSR" id="PIRSR601019-2"/>
    </source>
</evidence>
<feature type="region of interest" description="Disordered" evidence="7">
    <location>
        <begin position="119"/>
        <end position="152"/>
    </location>
</feature>
<keyword evidence="1 6" id="KW-0479">Metal-binding</keyword>
<evidence type="ECO:0000256" key="5">
    <source>
        <dbReference type="PIRSR" id="PIRSR601019-1"/>
    </source>
</evidence>
<dbReference type="GO" id="GO:0003924">
    <property type="term" value="F:GTPase activity"/>
    <property type="evidence" value="ECO:0007669"/>
    <property type="project" value="InterPro"/>
</dbReference>
<feature type="binding site" evidence="5">
    <location>
        <begin position="655"/>
        <end position="658"/>
    </location>
    <ligand>
        <name>GTP</name>
        <dbReference type="ChEBI" id="CHEBI:37565"/>
    </ligand>
</feature>
<sequence>MTDDDYAINEQTSKQHWEDLLRKMLPAGAPLPDEDQLDYSISVEYQPPTRPHNNNINHHSLSRTITTTNPIPIIKNSNFTKPPKIHHKYTSATTNLAVSLVTQASETGEDEISNVLSFDTTQEEEEEEDNNDSSTSVTASPVVETGGKKNQKKNICSRCGNGNRLKEKEGCIVCDARYCSNCLLKAMGSMPEGRKCVGCIGQPIDESRRQRLGKCSRMLSKICSPLEARQIMLAEKECFANQLRPEQLVVNGRQLRQEDLCELLGCRVPPLKLKPGKYWYDKDSGLWGQEGEKPDRIVSSKLNVGGKLQMDASNGNTQVYINGREITKVELRVLKLAKVQCPQGTHFWLYDDGSYEEEGQNNIKGNIWGKVGVYSNLEHSTRVDKLMLFGLEGSGTSTIFKQVRFLYGDKLSSEELQHLKLMIQSNTYRYLSVLLEGRERFEEEDGSESVYSFKPKFKHFSDWLLDIMAMGDFENYFPAATREYAPLVDEIWKDPAIQETYKRRDELNFLPDVAKYFLDQTIELSSNDYEPSEKDILYAQGVTPTNGLSCLDFSFRDHSPMSTSDDENGQSPLIRFQLLGMKLHDGCKWLDMFEDARLVIFCVALSDYDQVWAHKDKDNDDVIITENKMLANRDLFERLAKQACFADIPFVLILNKYDIFEEKIGRTPLSVCEWFSDFGAALVKTSTVSLANQAYYYVGIKFKEVYAGITGRKLFVWQSVGRERGSVQGGISYITEVIRWDQQRHQHLYAHDDDHDNTSFYTHSNLIVNK</sequence>
<keyword evidence="6" id="KW-0460">Magnesium</keyword>
<dbReference type="GO" id="GO:0005525">
    <property type="term" value="F:GTP binding"/>
    <property type="evidence" value="ECO:0007669"/>
    <property type="project" value="UniProtKB-KW"/>
</dbReference>
<dbReference type="AlphaFoldDB" id="A0AAU9NAI4"/>
<evidence type="ECO:0000256" key="2">
    <source>
        <dbReference type="ARBA" id="ARBA00022741"/>
    </source>
</evidence>
<accession>A0AAU9NAI4</accession>
<reference evidence="8 9" key="1">
    <citation type="submission" date="2022-01" db="EMBL/GenBank/DDBJ databases">
        <authorList>
            <person name="Xiong W."/>
            <person name="Schranz E."/>
        </authorList>
    </citation>
    <scope>NUCLEOTIDE SEQUENCE [LARGE SCALE GENOMIC DNA]</scope>
</reference>
<dbReference type="Pfam" id="PF00503">
    <property type="entry name" value="G-alpha"/>
    <property type="match status" value="1"/>
</dbReference>
<dbReference type="GO" id="GO:0005834">
    <property type="term" value="C:heterotrimeric G-protein complex"/>
    <property type="evidence" value="ECO:0007669"/>
    <property type="project" value="TreeGrafter"/>
</dbReference>
<dbReference type="CDD" id="cd00066">
    <property type="entry name" value="G-alpha"/>
    <property type="match status" value="1"/>
</dbReference>
<evidence type="ECO:0000313" key="9">
    <source>
        <dbReference type="Proteomes" id="UP001157418"/>
    </source>
</evidence>
<evidence type="ECO:0008006" key="10">
    <source>
        <dbReference type="Google" id="ProtNLM"/>
    </source>
</evidence>
<dbReference type="EMBL" id="CAKMRJ010003334">
    <property type="protein sequence ID" value="CAH1430063.1"/>
    <property type="molecule type" value="Genomic_DNA"/>
</dbReference>
<dbReference type="InterPro" id="IPR001019">
    <property type="entry name" value="Gprotein_alpha_su"/>
</dbReference>
<dbReference type="SMART" id="SM00275">
    <property type="entry name" value="G_alpha"/>
    <property type="match status" value="1"/>
</dbReference>
<dbReference type="SUPFAM" id="SSF47895">
    <property type="entry name" value="Transducin (alpha subunit), insertion domain"/>
    <property type="match status" value="1"/>
</dbReference>
<dbReference type="PROSITE" id="PS51882">
    <property type="entry name" value="G_ALPHA"/>
    <property type="match status" value="1"/>
</dbReference>
<name>A0AAU9NAI4_9ASTR</name>
<organism evidence="8 9">
    <name type="scientific">Lactuca virosa</name>
    <dbReference type="NCBI Taxonomy" id="75947"/>
    <lineage>
        <taxon>Eukaryota</taxon>
        <taxon>Viridiplantae</taxon>
        <taxon>Streptophyta</taxon>
        <taxon>Embryophyta</taxon>
        <taxon>Tracheophyta</taxon>
        <taxon>Spermatophyta</taxon>
        <taxon>Magnoliopsida</taxon>
        <taxon>eudicotyledons</taxon>
        <taxon>Gunneridae</taxon>
        <taxon>Pentapetalae</taxon>
        <taxon>asterids</taxon>
        <taxon>campanulids</taxon>
        <taxon>Asterales</taxon>
        <taxon>Asteraceae</taxon>
        <taxon>Cichorioideae</taxon>
        <taxon>Cichorieae</taxon>
        <taxon>Lactucinae</taxon>
        <taxon>Lactuca</taxon>
    </lineage>
</organism>
<dbReference type="Gene3D" id="3.40.50.300">
    <property type="entry name" value="P-loop containing nucleotide triphosphate hydrolases"/>
    <property type="match status" value="1"/>
</dbReference>
<dbReference type="Gene3D" id="1.10.400.10">
    <property type="entry name" value="GI Alpha 1, domain 2-like"/>
    <property type="match status" value="1"/>
</dbReference>